<dbReference type="Gene3D" id="3.10.129.10">
    <property type="entry name" value="Hotdog Thioesterase"/>
    <property type="match status" value="1"/>
</dbReference>
<dbReference type="SUPFAM" id="SSF54637">
    <property type="entry name" value="Thioesterase/thiol ester dehydrase-isomerase"/>
    <property type="match status" value="1"/>
</dbReference>
<accession>A0ABS4Q7X6</accession>
<dbReference type="RefSeq" id="WP_209883694.1">
    <property type="nucleotide sequence ID" value="NZ_JAGGMR010000001.1"/>
</dbReference>
<name>A0ABS4Q7X6_9NOCA</name>
<comment type="caution">
    <text evidence="1">The sequence shown here is derived from an EMBL/GenBank/DDBJ whole genome shotgun (WGS) entry which is preliminary data.</text>
</comment>
<gene>
    <name evidence="1" type="ORF">BJ987_000136</name>
</gene>
<dbReference type="InterPro" id="IPR029069">
    <property type="entry name" value="HotDog_dom_sf"/>
</dbReference>
<organism evidence="1 2">
    <name type="scientific">Nocardia goodfellowii</name>
    <dbReference type="NCBI Taxonomy" id="882446"/>
    <lineage>
        <taxon>Bacteria</taxon>
        <taxon>Bacillati</taxon>
        <taxon>Actinomycetota</taxon>
        <taxon>Actinomycetes</taxon>
        <taxon>Mycobacteriales</taxon>
        <taxon>Nocardiaceae</taxon>
        <taxon>Nocardia</taxon>
    </lineage>
</organism>
<evidence type="ECO:0008006" key="3">
    <source>
        <dbReference type="Google" id="ProtNLM"/>
    </source>
</evidence>
<dbReference type="EMBL" id="JAGGMR010000001">
    <property type="protein sequence ID" value="MBP2187235.1"/>
    <property type="molecule type" value="Genomic_DNA"/>
</dbReference>
<proteinExistence type="predicted"/>
<protein>
    <recommendedName>
        <fullName evidence="3">Thioesterase family protein</fullName>
    </recommendedName>
</protein>
<evidence type="ECO:0000313" key="2">
    <source>
        <dbReference type="Proteomes" id="UP001519325"/>
    </source>
</evidence>
<keyword evidence="2" id="KW-1185">Reference proteome</keyword>
<evidence type="ECO:0000313" key="1">
    <source>
        <dbReference type="EMBL" id="MBP2187235.1"/>
    </source>
</evidence>
<reference evidence="1 2" key="1">
    <citation type="submission" date="2021-03" db="EMBL/GenBank/DDBJ databases">
        <title>Sequencing the genomes of 1000 actinobacteria strains.</title>
        <authorList>
            <person name="Klenk H.-P."/>
        </authorList>
    </citation>
    <scope>NUCLEOTIDE SEQUENCE [LARGE SCALE GENOMIC DNA]</scope>
    <source>
        <strain evidence="1 2">DSM 45516</strain>
    </source>
</reference>
<dbReference type="Proteomes" id="UP001519325">
    <property type="component" value="Unassembled WGS sequence"/>
</dbReference>
<sequence length="218" mass="22841">MTVLRVSRRFNGPPGSGNGGYVGGLLAELHAADVVTVVLRNKPPLETPLLVRDGALLDGATLIAESRPGGFERDAPQPIPYGTAEAASSSYRANEMFAYCFVCGSARTDGLRIEAGPVGDGLVAAPWSPDDTLPIDTALLWAAMDCPGGWSLAGMFERPALLGSMTAAVFDLPVVGEKCVVVGKNHGDQGRKSFAATAVYGADDRLLGRAEQIWIRLG</sequence>